<comment type="caution">
    <text evidence="3">The sequence shown here is derived from an EMBL/GenBank/DDBJ whole genome shotgun (WGS) entry which is preliminary data.</text>
</comment>
<evidence type="ECO:0000313" key="4">
    <source>
        <dbReference type="Proteomes" id="UP001589788"/>
    </source>
</evidence>
<dbReference type="RefSeq" id="WP_377790696.1">
    <property type="nucleotide sequence ID" value="NZ_JBHLYQ010000205.1"/>
</dbReference>
<organism evidence="3 4">
    <name type="scientific">Aciditerrimonas ferrireducens</name>
    <dbReference type="NCBI Taxonomy" id="667306"/>
    <lineage>
        <taxon>Bacteria</taxon>
        <taxon>Bacillati</taxon>
        <taxon>Actinomycetota</taxon>
        <taxon>Acidimicrobiia</taxon>
        <taxon>Acidimicrobiales</taxon>
        <taxon>Acidimicrobiaceae</taxon>
        <taxon>Aciditerrimonas</taxon>
    </lineage>
</organism>
<evidence type="ECO:0000259" key="2">
    <source>
        <dbReference type="Pfam" id="PF00561"/>
    </source>
</evidence>
<accession>A0ABV6C5M0</accession>
<proteinExistence type="predicted"/>
<keyword evidence="4" id="KW-1185">Reference proteome</keyword>
<dbReference type="InterPro" id="IPR000639">
    <property type="entry name" value="Epox_hydrolase-like"/>
</dbReference>
<reference evidence="3 4" key="1">
    <citation type="submission" date="2024-09" db="EMBL/GenBank/DDBJ databases">
        <authorList>
            <person name="Sun Q."/>
            <person name="Mori K."/>
        </authorList>
    </citation>
    <scope>NUCLEOTIDE SEQUENCE [LARGE SCALE GENOMIC DNA]</scope>
    <source>
        <strain evidence="3 4">JCM 15389</strain>
    </source>
</reference>
<feature type="domain" description="AB hydrolase-1" evidence="2">
    <location>
        <begin position="35"/>
        <end position="269"/>
    </location>
</feature>
<dbReference type="InterPro" id="IPR000073">
    <property type="entry name" value="AB_hydrolase_1"/>
</dbReference>
<dbReference type="Gene3D" id="3.40.50.1820">
    <property type="entry name" value="alpha/beta hydrolase"/>
    <property type="match status" value="1"/>
</dbReference>
<dbReference type="PRINTS" id="PR00111">
    <property type="entry name" value="ABHYDROLASE"/>
</dbReference>
<dbReference type="PANTHER" id="PTHR43329">
    <property type="entry name" value="EPOXIDE HYDROLASE"/>
    <property type="match status" value="1"/>
</dbReference>
<keyword evidence="1 3" id="KW-0378">Hydrolase</keyword>
<dbReference type="Proteomes" id="UP001589788">
    <property type="component" value="Unassembled WGS sequence"/>
</dbReference>
<evidence type="ECO:0000256" key="1">
    <source>
        <dbReference type="ARBA" id="ARBA00022801"/>
    </source>
</evidence>
<dbReference type="SUPFAM" id="SSF53474">
    <property type="entry name" value="alpha/beta-Hydrolases"/>
    <property type="match status" value="1"/>
</dbReference>
<dbReference type="Pfam" id="PF00561">
    <property type="entry name" value="Abhydrolase_1"/>
    <property type="match status" value="1"/>
</dbReference>
<dbReference type="InterPro" id="IPR029058">
    <property type="entry name" value="AB_hydrolase_fold"/>
</dbReference>
<dbReference type="EMBL" id="JBHLYQ010000205">
    <property type="protein sequence ID" value="MFC0082974.1"/>
    <property type="molecule type" value="Genomic_DNA"/>
</dbReference>
<evidence type="ECO:0000313" key="3">
    <source>
        <dbReference type="EMBL" id="MFC0082974.1"/>
    </source>
</evidence>
<dbReference type="PRINTS" id="PR00412">
    <property type="entry name" value="EPOXHYDRLASE"/>
</dbReference>
<protein>
    <submittedName>
        <fullName evidence="3">Alpha/beta fold hydrolase</fullName>
    </submittedName>
</protein>
<sequence>MRTEEAEPREVGMEEFRHDQLVFPVTDTGPASGRVVVALHGFPEDRHCWAPLAASLATEGYRVVAFDQRGYAPGARPRPRLAYRMGALVGDVLALVDALGVERVDVLGHDWGAAVAWALAALHPERVRSLQALSVPHPAAFAKALRAGRQALHSWYMGFFQLPWLPETVLGVAGGAGFAAFLRRSVLDEPTARRYAARAADKRAIAGGLAWYRAAPTALRRPLPPVERPTCFVWGDRDWFVTAEAAERCAAHVRGPYRFHRLAGASHWLPTTAADQVAPLLLEHLAAT</sequence>
<name>A0ABV6C5M0_9ACTN</name>
<gene>
    <name evidence="3" type="ORF">ACFFRE_12625</name>
</gene>
<dbReference type="GO" id="GO:0016787">
    <property type="term" value="F:hydrolase activity"/>
    <property type="evidence" value="ECO:0007669"/>
    <property type="project" value="UniProtKB-KW"/>
</dbReference>